<dbReference type="AntiFam" id="ANF00118">
    <property type="entry name" value="Shadow ORF (opposite ucp12)"/>
</dbReference>
<dbReference type="EMBL" id="VSSQ01110216">
    <property type="protein sequence ID" value="MPN48161.1"/>
    <property type="molecule type" value="Genomic_DNA"/>
</dbReference>
<sequence>MDFKNSWHEYQKVSFAPASHIISKCISGLVPNRTLISVRRSVGIANIHRKHPTFRSQDFAWSQVLFQLVQIQRGRHDDQPQVRAGGLLQIQRPRERDIPMQVALVEFVKDDGGHTGQ</sequence>
<accession>A0A645I9Z5</accession>
<gene>
    <name evidence="1" type="ORF">SDC9_195766</name>
</gene>
<evidence type="ECO:0000313" key="1">
    <source>
        <dbReference type="EMBL" id="MPN48161.1"/>
    </source>
</evidence>
<dbReference type="AlphaFoldDB" id="A0A645I9Z5"/>
<reference evidence="1" key="1">
    <citation type="submission" date="2019-08" db="EMBL/GenBank/DDBJ databases">
        <authorList>
            <person name="Kucharzyk K."/>
            <person name="Murdoch R.W."/>
            <person name="Higgins S."/>
            <person name="Loffler F."/>
        </authorList>
    </citation>
    <scope>NUCLEOTIDE SEQUENCE</scope>
</reference>
<name>A0A645I9Z5_9ZZZZ</name>
<comment type="caution">
    <text evidence="1">The sequence shown here is derived from an EMBL/GenBank/DDBJ whole genome shotgun (WGS) entry which is preliminary data.</text>
</comment>
<proteinExistence type="predicted"/>
<protein>
    <submittedName>
        <fullName evidence="1">Uncharacterized protein</fullName>
    </submittedName>
</protein>
<organism evidence="1">
    <name type="scientific">bioreactor metagenome</name>
    <dbReference type="NCBI Taxonomy" id="1076179"/>
    <lineage>
        <taxon>unclassified sequences</taxon>
        <taxon>metagenomes</taxon>
        <taxon>ecological metagenomes</taxon>
    </lineage>
</organism>